<feature type="compositionally biased region" description="Low complexity" evidence="2">
    <location>
        <begin position="156"/>
        <end position="173"/>
    </location>
</feature>
<gene>
    <name evidence="3" type="ORF">K435DRAFT_777157</name>
</gene>
<name>A0A4S8M9A3_DENBC</name>
<dbReference type="OrthoDB" id="3070390at2759"/>
<protein>
    <submittedName>
        <fullName evidence="3">Uncharacterized protein</fullName>
    </submittedName>
</protein>
<evidence type="ECO:0000256" key="1">
    <source>
        <dbReference type="SAM" id="Coils"/>
    </source>
</evidence>
<feature type="compositionally biased region" description="Polar residues" evidence="2">
    <location>
        <begin position="216"/>
        <end position="234"/>
    </location>
</feature>
<proteinExistence type="predicted"/>
<dbReference type="AlphaFoldDB" id="A0A4S8M9A3"/>
<feature type="compositionally biased region" description="Polar residues" evidence="2">
    <location>
        <begin position="301"/>
        <end position="313"/>
    </location>
</feature>
<dbReference type="EMBL" id="ML179126">
    <property type="protein sequence ID" value="THU98969.1"/>
    <property type="molecule type" value="Genomic_DNA"/>
</dbReference>
<dbReference type="Proteomes" id="UP000297245">
    <property type="component" value="Unassembled WGS sequence"/>
</dbReference>
<accession>A0A4S8M9A3</accession>
<feature type="compositionally biased region" description="Basic and acidic residues" evidence="2">
    <location>
        <begin position="285"/>
        <end position="295"/>
    </location>
</feature>
<sequence>MKKPPSPAADSPQSTMGLVVCIKYFSEKGRWMSSGTKIDVVTNLRKDLDSLKLPYPPSGNVWIDEASHSVYFSWTKEKNLKTLQTRFSTVIRTQESDSWLKEAKKSCYIESLSVVEGSYPSSVPRPLPPKTLNQSGMKSLEPSTSFMQPQLRRGQSSPESQSSSTPSVKSRSSLQEQADNVVYRQPPTLPRAMRQRSTEGLPSSTSSHPPPGSLDISRSSANSKETHSPVNSSMVPPEPLNKPPPIPHNSSPTENDKVTAGYSHNEPTSSNNSPKRPLPRTSPPQEKRPKHDHPDLPNPIPSSSTSVPLVKSNPNSGLITSLSREFWDNRRSMTALASKALVLEAKMRDLNAEDRGEQRYLYSDMQEIEERLVRVEKMFEEERQRREQMEWLMKSIQQECDNPVIVPSLLAAFDISLVKGN</sequence>
<keyword evidence="1" id="KW-0175">Coiled coil</keyword>
<feature type="compositionally biased region" description="Polar residues" evidence="2">
    <location>
        <begin position="131"/>
        <end position="148"/>
    </location>
</feature>
<feature type="compositionally biased region" description="Polar residues" evidence="2">
    <location>
        <begin position="265"/>
        <end position="274"/>
    </location>
</feature>
<feature type="compositionally biased region" description="Pro residues" evidence="2">
    <location>
        <begin position="236"/>
        <end position="247"/>
    </location>
</feature>
<reference evidence="3 4" key="1">
    <citation type="journal article" date="2019" name="Nat. Ecol. Evol.">
        <title>Megaphylogeny resolves global patterns of mushroom evolution.</title>
        <authorList>
            <person name="Varga T."/>
            <person name="Krizsan K."/>
            <person name="Foldi C."/>
            <person name="Dima B."/>
            <person name="Sanchez-Garcia M."/>
            <person name="Sanchez-Ramirez S."/>
            <person name="Szollosi G.J."/>
            <person name="Szarkandi J.G."/>
            <person name="Papp V."/>
            <person name="Albert L."/>
            <person name="Andreopoulos W."/>
            <person name="Angelini C."/>
            <person name="Antonin V."/>
            <person name="Barry K.W."/>
            <person name="Bougher N.L."/>
            <person name="Buchanan P."/>
            <person name="Buyck B."/>
            <person name="Bense V."/>
            <person name="Catcheside P."/>
            <person name="Chovatia M."/>
            <person name="Cooper J."/>
            <person name="Damon W."/>
            <person name="Desjardin D."/>
            <person name="Finy P."/>
            <person name="Geml J."/>
            <person name="Haridas S."/>
            <person name="Hughes K."/>
            <person name="Justo A."/>
            <person name="Karasinski D."/>
            <person name="Kautmanova I."/>
            <person name="Kiss B."/>
            <person name="Kocsube S."/>
            <person name="Kotiranta H."/>
            <person name="LaButti K.M."/>
            <person name="Lechner B.E."/>
            <person name="Liimatainen K."/>
            <person name="Lipzen A."/>
            <person name="Lukacs Z."/>
            <person name="Mihaltcheva S."/>
            <person name="Morgado L.N."/>
            <person name="Niskanen T."/>
            <person name="Noordeloos M.E."/>
            <person name="Ohm R.A."/>
            <person name="Ortiz-Santana B."/>
            <person name="Ovrebo C."/>
            <person name="Racz N."/>
            <person name="Riley R."/>
            <person name="Savchenko A."/>
            <person name="Shiryaev A."/>
            <person name="Soop K."/>
            <person name="Spirin V."/>
            <person name="Szebenyi C."/>
            <person name="Tomsovsky M."/>
            <person name="Tulloss R.E."/>
            <person name="Uehling J."/>
            <person name="Grigoriev I.V."/>
            <person name="Vagvolgyi C."/>
            <person name="Papp T."/>
            <person name="Martin F.M."/>
            <person name="Miettinen O."/>
            <person name="Hibbett D.S."/>
            <person name="Nagy L.G."/>
        </authorList>
    </citation>
    <scope>NUCLEOTIDE SEQUENCE [LARGE SCALE GENOMIC DNA]</scope>
    <source>
        <strain evidence="3 4">CBS 962.96</strain>
    </source>
</reference>
<evidence type="ECO:0000313" key="4">
    <source>
        <dbReference type="Proteomes" id="UP000297245"/>
    </source>
</evidence>
<evidence type="ECO:0000313" key="3">
    <source>
        <dbReference type="EMBL" id="THU98969.1"/>
    </source>
</evidence>
<evidence type="ECO:0000256" key="2">
    <source>
        <dbReference type="SAM" id="MobiDB-lite"/>
    </source>
</evidence>
<feature type="region of interest" description="Disordered" evidence="2">
    <location>
        <begin position="117"/>
        <end position="313"/>
    </location>
</feature>
<organism evidence="3 4">
    <name type="scientific">Dendrothele bispora (strain CBS 962.96)</name>
    <dbReference type="NCBI Taxonomy" id="1314807"/>
    <lineage>
        <taxon>Eukaryota</taxon>
        <taxon>Fungi</taxon>
        <taxon>Dikarya</taxon>
        <taxon>Basidiomycota</taxon>
        <taxon>Agaricomycotina</taxon>
        <taxon>Agaricomycetes</taxon>
        <taxon>Agaricomycetidae</taxon>
        <taxon>Agaricales</taxon>
        <taxon>Agaricales incertae sedis</taxon>
        <taxon>Dendrothele</taxon>
    </lineage>
</organism>
<keyword evidence="4" id="KW-1185">Reference proteome</keyword>
<feature type="coiled-coil region" evidence="1">
    <location>
        <begin position="333"/>
        <end position="399"/>
    </location>
</feature>